<dbReference type="AlphaFoldDB" id="A0A382USD2"/>
<proteinExistence type="predicted"/>
<organism evidence="1">
    <name type="scientific">marine metagenome</name>
    <dbReference type="NCBI Taxonomy" id="408172"/>
    <lineage>
        <taxon>unclassified sequences</taxon>
        <taxon>metagenomes</taxon>
        <taxon>ecological metagenomes</taxon>
    </lineage>
</organism>
<gene>
    <name evidence="1" type="ORF">METZ01_LOCUS389966</name>
</gene>
<dbReference type="EMBL" id="UINC01146407">
    <property type="protein sequence ID" value="SVD37112.1"/>
    <property type="molecule type" value="Genomic_DNA"/>
</dbReference>
<evidence type="ECO:0000313" key="1">
    <source>
        <dbReference type="EMBL" id="SVD37112.1"/>
    </source>
</evidence>
<feature type="non-terminal residue" evidence="1">
    <location>
        <position position="1"/>
    </location>
</feature>
<name>A0A382USD2_9ZZZZ</name>
<reference evidence="1" key="1">
    <citation type="submission" date="2018-05" db="EMBL/GenBank/DDBJ databases">
        <authorList>
            <person name="Lanie J.A."/>
            <person name="Ng W.-L."/>
            <person name="Kazmierczak K.M."/>
            <person name="Andrzejewski T.M."/>
            <person name="Davidsen T.M."/>
            <person name="Wayne K.J."/>
            <person name="Tettelin H."/>
            <person name="Glass J.I."/>
            <person name="Rusch D."/>
            <person name="Podicherti R."/>
            <person name="Tsui H.-C.T."/>
            <person name="Winkler M.E."/>
        </authorList>
    </citation>
    <scope>NUCLEOTIDE SEQUENCE</scope>
</reference>
<sequence>RQAKASHKAQTYSAIGSLGATAILAAFML</sequence>
<protein>
    <submittedName>
        <fullName evidence="1">Uncharacterized protein</fullName>
    </submittedName>
</protein>
<accession>A0A382USD2</accession>